<reference evidence="2" key="1">
    <citation type="journal article" date="2012" name="PLoS ONE">
        <title>Comparative analysis of genome sequences covering the seven cronobacter species.</title>
        <authorList>
            <person name="Joseph S."/>
            <person name="Desai P."/>
            <person name="Ji Y."/>
            <person name="Cummings C.A."/>
            <person name="Shih R."/>
            <person name="Degoricija L."/>
            <person name="Rico A."/>
            <person name="Brzoska P."/>
            <person name="Hamby S.E."/>
            <person name="Masood N."/>
            <person name="Hariri S."/>
            <person name="Sonbol H."/>
            <person name="Chuzhanova N."/>
            <person name="McClelland M."/>
            <person name="Furtado M.R."/>
            <person name="Forsythe S.J."/>
        </authorList>
    </citation>
    <scope>NUCLEOTIDE SEQUENCE [LARGE SCALE GENOMIC DNA]</scope>
    <source>
        <strain evidence="2">1210</strain>
    </source>
</reference>
<comment type="caution">
    <text evidence="1">The sequence shown here is derived from an EMBL/GenBank/DDBJ whole genome shotgun (WGS) entry which is preliminary data.</text>
</comment>
<dbReference type="EMBL" id="CAKZ01000019">
    <property type="protein sequence ID" value="CCJ79685.1"/>
    <property type="molecule type" value="Genomic_DNA"/>
</dbReference>
<accession>A0ABM9Q2W1</accession>
<gene>
    <name evidence="1" type="ORF">BN134_391</name>
</gene>
<dbReference type="Proteomes" id="UP000009342">
    <property type="component" value="Unassembled WGS sequence"/>
</dbReference>
<keyword evidence="2" id="KW-1185">Reference proteome</keyword>
<evidence type="ECO:0000313" key="2">
    <source>
        <dbReference type="Proteomes" id="UP000009342"/>
    </source>
</evidence>
<organism evidence="1 2">
    <name type="scientific">Cronobacter dublinensis 1210</name>
    <dbReference type="NCBI Taxonomy" id="1208656"/>
    <lineage>
        <taxon>Bacteria</taxon>
        <taxon>Pseudomonadati</taxon>
        <taxon>Pseudomonadota</taxon>
        <taxon>Gammaproteobacteria</taxon>
        <taxon>Enterobacterales</taxon>
        <taxon>Enterobacteriaceae</taxon>
        <taxon>Cronobacter</taxon>
    </lineage>
</organism>
<proteinExistence type="predicted"/>
<dbReference type="InterPro" id="IPR056946">
    <property type="entry name" value="YmcF-like"/>
</dbReference>
<sequence length="40" mass="4515">MTDKNPHGAKCIFCKAVMLAGNVERYDSYAMSHSETNTHR</sequence>
<name>A0ABM9Q2W1_9ENTR</name>
<dbReference type="Pfam" id="PF23641">
    <property type="entry name" value="YmcF-like"/>
    <property type="match status" value="1"/>
</dbReference>
<protein>
    <submittedName>
        <fullName evidence="1">Uncharacterized protein</fullName>
    </submittedName>
</protein>
<evidence type="ECO:0000313" key="1">
    <source>
        <dbReference type="EMBL" id="CCJ79685.1"/>
    </source>
</evidence>